<gene>
    <name evidence="2" type="ORF">BG653_03794</name>
</gene>
<dbReference type="EMBL" id="MIGA01000024">
    <property type="protein sequence ID" value="OSY44772.1"/>
    <property type="molecule type" value="Genomic_DNA"/>
</dbReference>
<name>A0ABX3XVD7_STRPT</name>
<organism evidence="2 3">
    <name type="scientific">Streptomyces platensis</name>
    <dbReference type="NCBI Taxonomy" id="58346"/>
    <lineage>
        <taxon>Bacteria</taxon>
        <taxon>Bacillati</taxon>
        <taxon>Actinomycetota</taxon>
        <taxon>Actinomycetes</taxon>
        <taxon>Kitasatosporales</taxon>
        <taxon>Streptomycetaceae</taxon>
        <taxon>Streptomyces</taxon>
    </lineage>
</organism>
<protein>
    <submittedName>
        <fullName evidence="2">Uncharacterized protein</fullName>
    </submittedName>
</protein>
<accession>A0ABX3XVD7</accession>
<feature type="region of interest" description="Disordered" evidence="1">
    <location>
        <begin position="90"/>
        <end position="109"/>
    </location>
</feature>
<comment type="caution">
    <text evidence="2">The sequence shown here is derived from an EMBL/GenBank/DDBJ whole genome shotgun (WGS) entry which is preliminary data.</text>
</comment>
<evidence type="ECO:0000313" key="3">
    <source>
        <dbReference type="Proteomes" id="UP000194225"/>
    </source>
</evidence>
<proteinExistence type="predicted"/>
<evidence type="ECO:0000313" key="2">
    <source>
        <dbReference type="EMBL" id="OSY44772.1"/>
    </source>
</evidence>
<feature type="region of interest" description="Disordered" evidence="1">
    <location>
        <begin position="114"/>
        <end position="150"/>
    </location>
</feature>
<feature type="region of interest" description="Disordered" evidence="1">
    <location>
        <begin position="203"/>
        <end position="257"/>
    </location>
</feature>
<keyword evidence="3" id="KW-1185">Reference proteome</keyword>
<evidence type="ECO:0000256" key="1">
    <source>
        <dbReference type="SAM" id="MobiDB-lite"/>
    </source>
</evidence>
<reference evidence="2 3" key="1">
    <citation type="submission" date="2016-09" db="EMBL/GenBank/DDBJ databases">
        <title>Streptomyces platensis DSM40041, a candidate organism with high potential of specific P450 cytochromes.</title>
        <authorList>
            <person name="Grumaz C."/>
            <person name="Vainshtein Y."/>
            <person name="Kirstahler P."/>
            <person name="Sohn K."/>
        </authorList>
    </citation>
    <scope>NUCLEOTIDE SEQUENCE [LARGE SCALE GENOMIC DNA]</scope>
    <source>
        <strain evidence="2 3">DSM 40041</strain>
    </source>
</reference>
<dbReference type="Proteomes" id="UP000194225">
    <property type="component" value="Unassembled WGS sequence"/>
</dbReference>
<sequence>MSAVRVCRTVLGPPPRPGAGLRRHPPRGEAILPALEFAHVELYVPSPVRGWLVVQACLRLRTSVRDHRGNGAAISSGSGSAPFDGRLFEDSPRVFPLPPHTGPRAALRHRPSEAGFHSLGPARPKLGRFRGPLSLRKPPDSQAQSAGSIPVTRSKVEAQVSDLGLGCCLDRAQRSARQVRTPGGVISSGSCRRRAGCAAAGACGTAPPRSPKGPLLNLSQQPDRNAGERIHRRAAVTGPPVGTRSLPQACCGPRTIP</sequence>